<evidence type="ECO:0000256" key="13">
    <source>
        <dbReference type="SAM" id="MobiDB-lite"/>
    </source>
</evidence>
<dbReference type="InterPro" id="IPR006514">
    <property type="entry name" value="IRX15/GXM/AGM"/>
</dbReference>
<gene>
    <name evidence="16" type="ORF">SASPL_118750</name>
</gene>
<comment type="subcellular location">
    <subcellularLocation>
        <location evidence="2">Golgi apparatus membrane</location>
        <topology evidence="2">Single-pass membrane protein</topology>
    </subcellularLocation>
    <subcellularLocation>
        <location evidence="1">Nucleus</location>
    </subcellularLocation>
</comment>
<evidence type="ECO:0000313" key="17">
    <source>
        <dbReference type="Proteomes" id="UP000298416"/>
    </source>
</evidence>
<keyword evidence="10" id="KW-0804">Transcription</keyword>
<evidence type="ECO:0000259" key="15">
    <source>
        <dbReference type="PROSITE" id="PS51806"/>
    </source>
</evidence>
<comment type="caution">
    <text evidence="16">The sequence shown here is derived from an EMBL/GenBank/DDBJ whole genome shotgun (WGS) entry which is preliminary data.</text>
</comment>
<keyword evidence="6" id="KW-0805">Transcription regulation</keyword>
<keyword evidence="4" id="KW-0812">Transmembrane</keyword>
<dbReference type="InterPro" id="IPR025422">
    <property type="entry name" value="TGA_domain"/>
</dbReference>
<evidence type="ECO:0000256" key="5">
    <source>
        <dbReference type="ARBA" id="ARBA00022989"/>
    </source>
</evidence>
<evidence type="ECO:0000256" key="3">
    <source>
        <dbReference type="ARBA" id="ARBA00007163"/>
    </source>
</evidence>
<reference evidence="16" key="2">
    <citation type="submission" date="2020-08" db="EMBL/GenBank/DDBJ databases">
        <title>Plant Genome Project.</title>
        <authorList>
            <person name="Zhang R.-G."/>
        </authorList>
    </citation>
    <scope>NUCLEOTIDE SEQUENCE</scope>
    <source>
        <strain evidence="16">Huo1</strain>
        <tissue evidence="16">Leaf</tissue>
    </source>
</reference>
<dbReference type="GO" id="GO:0045492">
    <property type="term" value="P:xylan biosynthetic process"/>
    <property type="evidence" value="ECO:0007669"/>
    <property type="project" value="InterPro"/>
</dbReference>
<sequence length="601" mass="66066">MSADELNTIAAMLRRCAASCNILVFGLSHETLLWNSLNHNGRTVFSREDVEGYKKWEVTSRAMSGAEVHCPGPTETTLSASDSAMVDVFLMIIFLNGEMQGRNEEKCESCCCIEHVRKVGVEMHSFKSTVTQQAIALTTSDVYCHSQPSFYIRGEEGSRNGARFSDLGELEQSPGNGFHHDDALNLSRSSMYNDLKASNVSVVSSNLQFGGLNNSLGSAEMVSSATGVDSGQFMSHKGPIVDFCGGGGAMGNGQFENWGDSGVVADHSQQTDTSTDTDDKNQYPVVHNERLMGADSMDQLNEKIGDQKTLRRLAQNREAARKSRMRKKAYVQQLENSRLKLTQLEQELKKVRQQGALAASGYHADHSLGGNGTMAFDLDYARWLDEHQRLINDLRTAVNSHVGDSELRLLVEGMMSHYDEIFRLKSAGAKSDVFHMLSGMWKTPAERCFMWLGGFCCSEVLKILGNQIEPLTEQQLVGICNLQQSSQQAEDALSQGMEALQQSLVETLSSNALAPRNSANMADYMGQMAIAMSKLATLENFLHQASILSKYENLVYQFTIIKLLKVLNFTPTGRPPETPDVATTATNTNNSSSCSCSSCHQ</sequence>
<keyword evidence="8" id="KW-0472">Membrane</keyword>
<protein>
    <recommendedName>
        <fullName evidence="18">Transcription factor TGA</fullName>
    </recommendedName>
</protein>
<dbReference type="Pfam" id="PF14144">
    <property type="entry name" value="DOG1"/>
    <property type="match status" value="1"/>
</dbReference>
<dbReference type="PANTHER" id="PTHR45693">
    <property type="entry name" value="TRANSCRIPTION FACTOR TGA9"/>
    <property type="match status" value="1"/>
</dbReference>
<evidence type="ECO:0000256" key="6">
    <source>
        <dbReference type="ARBA" id="ARBA00023015"/>
    </source>
</evidence>
<dbReference type="Pfam" id="PF00170">
    <property type="entry name" value="bZIP_1"/>
    <property type="match status" value="1"/>
</dbReference>
<evidence type="ECO:0000256" key="1">
    <source>
        <dbReference type="ARBA" id="ARBA00004123"/>
    </source>
</evidence>
<evidence type="ECO:0000313" key="16">
    <source>
        <dbReference type="EMBL" id="KAG6422186.1"/>
    </source>
</evidence>
<evidence type="ECO:0000256" key="10">
    <source>
        <dbReference type="ARBA" id="ARBA00023163"/>
    </source>
</evidence>
<evidence type="ECO:0000256" key="4">
    <source>
        <dbReference type="ARBA" id="ARBA00022692"/>
    </source>
</evidence>
<keyword evidence="11" id="KW-0539">Nucleus</keyword>
<feature type="domain" description="DOG1" evidence="15">
    <location>
        <begin position="373"/>
        <end position="583"/>
    </location>
</feature>
<comment type="similarity">
    <text evidence="3">Belongs to the bZIP family.</text>
</comment>
<feature type="region of interest" description="Disordered" evidence="13">
    <location>
        <begin position="573"/>
        <end position="592"/>
    </location>
</feature>
<evidence type="ECO:0000256" key="9">
    <source>
        <dbReference type="ARBA" id="ARBA00023159"/>
    </source>
</evidence>
<dbReference type="CDD" id="cd14708">
    <property type="entry name" value="bZIP_HBP1b-like"/>
    <property type="match status" value="1"/>
</dbReference>
<dbReference type="GO" id="GO:0043565">
    <property type="term" value="F:sequence-specific DNA binding"/>
    <property type="evidence" value="ECO:0007669"/>
    <property type="project" value="InterPro"/>
</dbReference>
<evidence type="ECO:0000256" key="7">
    <source>
        <dbReference type="ARBA" id="ARBA00023125"/>
    </source>
</evidence>
<dbReference type="Gene3D" id="1.20.5.170">
    <property type="match status" value="1"/>
</dbReference>
<dbReference type="Proteomes" id="UP000298416">
    <property type="component" value="Unassembled WGS sequence"/>
</dbReference>
<organism evidence="16">
    <name type="scientific">Salvia splendens</name>
    <name type="common">Scarlet sage</name>
    <dbReference type="NCBI Taxonomy" id="180675"/>
    <lineage>
        <taxon>Eukaryota</taxon>
        <taxon>Viridiplantae</taxon>
        <taxon>Streptophyta</taxon>
        <taxon>Embryophyta</taxon>
        <taxon>Tracheophyta</taxon>
        <taxon>Spermatophyta</taxon>
        <taxon>Magnoliopsida</taxon>
        <taxon>eudicotyledons</taxon>
        <taxon>Gunneridae</taxon>
        <taxon>Pentapetalae</taxon>
        <taxon>asterids</taxon>
        <taxon>lamiids</taxon>
        <taxon>Lamiales</taxon>
        <taxon>Lamiaceae</taxon>
        <taxon>Nepetoideae</taxon>
        <taxon>Mentheae</taxon>
        <taxon>Salviinae</taxon>
        <taxon>Salvia</taxon>
        <taxon>Salvia subgen. Calosphace</taxon>
        <taxon>core Calosphace</taxon>
    </lineage>
</organism>
<reference evidence="16" key="1">
    <citation type="submission" date="2018-01" db="EMBL/GenBank/DDBJ databases">
        <authorList>
            <person name="Mao J.F."/>
        </authorList>
    </citation>
    <scope>NUCLEOTIDE SEQUENCE</scope>
    <source>
        <strain evidence="16">Huo1</strain>
        <tissue evidence="16">Leaf</tissue>
    </source>
</reference>
<evidence type="ECO:0000259" key="14">
    <source>
        <dbReference type="PROSITE" id="PS50217"/>
    </source>
</evidence>
<proteinExistence type="inferred from homology"/>
<dbReference type="PROSITE" id="PS50217">
    <property type="entry name" value="BZIP"/>
    <property type="match status" value="1"/>
</dbReference>
<dbReference type="GO" id="GO:0000139">
    <property type="term" value="C:Golgi membrane"/>
    <property type="evidence" value="ECO:0007669"/>
    <property type="project" value="UniProtKB-SubCell"/>
</dbReference>
<dbReference type="FunFam" id="1.20.5.170:FF:000019">
    <property type="entry name" value="BZIP family transcription factor"/>
    <property type="match status" value="1"/>
</dbReference>
<keyword evidence="5" id="KW-1133">Transmembrane helix</keyword>
<name>A0A8X8ZZE9_SALSN</name>
<dbReference type="AlphaFoldDB" id="A0A8X8ZZE9"/>
<dbReference type="GO" id="GO:0003700">
    <property type="term" value="F:DNA-binding transcription factor activity"/>
    <property type="evidence" value="ECO:0007669"/>
    <property type="project" value="InterPro"/>
</dbReference>
<dbReference type="PROSITE" id="PS00036">
    <property type="entry name" value="BZIP_BASIC"/>
    <property type="match status" value="1"/>
</dbReference>
<dbReference type="InterPro" id="IPR046347">
    <property type="entry name" value="bZIP_sf"/>
</dbReference>
<feature type="domain" description="BZIP" evidence="14">
    <location>
        <begin position="306"/>
        <end position="350"/>
    </location>
</feature>
<evidence type="ECO:0000256" key="11">
    <source>
        <dbReference type="ARBA" id="ARBA00023242"/>
    </source>
</evidence>
<keyword evidence="9" id="KW-0010">Activator</keyword>
<evidence type="ECO:0000256" key="2">
    <source>
        <dbReference type="ARBA" id="ARBA00004194"/>
    </source>
</evidence>
<dbReference type="GO" id="GO:0006351">
    <property type="term" value="P:DNA-templated transcription"/>
    <property type="evidence" value="ECO:0007669"/>
    <property type="project" value="InterPro"/>
</dbReference>
<dbReference type="SMART" id="SM00338">
    <property type="entry name" value="BRLZ"/>
    <property type="match status" value="1"/>
</dbReference>
<feature type="coiled-coil region" evidence="12">
    <location>
        <begin position="297"/>
        <end position="354"/>
    </location>
</feature>
<evidence type="ECO:0008006" key="18">
    <source>
        <dbReference type="Google" id="ProtNLM"/>
    </source>
</evidence>
<dbReference type="EMBL" id="PNBA02000006">
    <property type="protein sequence ID" value="KAG6422186.1"/>
    <property type="molecule type" value="Genomic_DNA"/>
</dbReference>
<dbReference type="PANTHER" id="PTHR45693:SF1">
    <property type="entry name" value="TRANSCRIPTION FACTOR PERIANTHIA"/>
    <property type="match status" value="1"/>
</dbReference>
<evidence type="ECO:0000256" key="12">
    <source>
        <dbReference type="SAM" id="Coils"/>
    </source>
</evidence>
<dbReference type="Pfam" id="PF21729">
    <property type="entry name" value="IRX15_IRX15L_GXM"/>
    <property type="match status" value="1"/>
</dbReference>
<dbReference type="GO" id="GO:0005634">
    <property type="term" value="C:nucleus"/>
    <property type="evidence" value="ECO:0007669"/>
    <property type="project" value="UniProtKB-SubCell"/>
</dbReference>
<dbReference type="InterPro" id="IPR004827">
    <property type="entry name" value="bZIP"/>
</dbReference>
<keyword evidence="12" id="KW-0175">Coiled coil</keyword>
<dbReference type="PROSITE" id="PS51806">
    <property type="entry name" value="DOG1"/>
    <property type="match status" value="1"/>
</dbReference>
<feature type="compositionally biased region" description="Low complexity" evidence="13">
    <location>
        <begin position="582"/>
        <end position="592"/>
    </location>
</feature>
<evidence type="ECO:0000256" key="8">
    <source>
        <dbReference type="ARBA" id="ARBA00023136"/>
    </source>
</evidence>
<accession>A0A8X8ZZE9</accession>
<keyword evidence="17" id="KW-1185">Reference proteome</keyword>
<dbReference type="SUPFAM" id="SSF57959">
    <property type="entry name" value="Leucine zipper domain"/>
    <property type="match status" value="1"/>
</dbReference>
<keyword evidence="7" id="KW-0238">DNA-binding</keyword>